<reference evidence="4" key="1">
    <citation type="submission" date="2020-01" db="EMBL/GenBank/DDBJ databases">
        <title>Development of genomics and gene disruption for Polysphondylium violaceum indicates a role for the polyketide synthase stlB in stalk morphogenesis.</title>
        <authorList>
            <person name="Narita B."/>
            <person name="Kawabe Y."/>
            <person name="Kin K."/>
            <person name="Saito T."/>
            <person name="Gibbs R."/>
            <person name="Kuspa A."/>
            <person name="Muzny D."/>
            <person name="Queller D."/>
            <person name="Richards S."/>
            <person name="Strassman J."/>
            <person name="Sucgang R."/>
            <person name="Worley K."/>
            <person name="Schaap P."/>
        </authorList>
    </citation>
    <scope>NUCLEOTIDE SEQUENCE</scope>
    <source>
        <strain evidence="4">QSvi11</strain>
    </source>
</reference>
<keyword evidence="5" id="KW-1185">Reference proteome</keyword>
<dbReference type="InterPro" id="IPR055462">
    <property type="entry name" value="DUF7034"/>
</dbReference>
<proteinExistence type="predicted"/>
<evidence type="ECO:0000259" key="3">
    <source>
        <dbReference type="PROSITE" id="PS01186"/>
    </source>
</evidence>
<feature type="transmembrane region" description="Helical" evidence="1">
    <location>
        <begin position="1281"/>
        <end position="1304"/>
    </location>
</feature>
<dbReference type="PANTHER" id="PTHR31378:SF29">
    <property type="entry name" value="EGF-LIKE DOMAIN-CONTAINING PROTEIN-RELATED"/>
    <property type="match status" value="1"/>
</dbReference>
<dbReference type="Pfam" id="PF23033">
    <property type="entry name" value="DUF7034"/>
    <property type="match status" value="1"/>
</dbReference>
<evidence type="ECO:0000313" key="5">
    <source>
        <dbReference type="Proteomes" id="UP000695562"/>
    </source>
</evidence>
<keyword evidence="1" id="KW-0472">Membrane</keyword>
<dbReference type="InterPro" id="IPR054484">
    <property type="entry name" value="ComC_SSD"/>
</dbReference>
<evidence type="ECO:0000259" key="2">
    <source>
        <dbReference type="PROSITE" id="PS00022"/>
    </source>
</evidence>
<keyword evidence="1" id="KW-1133">Transmembrane helix</keyword>
<dbReference type="Pfam" id="PF23034">
    <property type="entry name" value="DUF7035"/>
    <property type="match status" value="1"/>
</dbReference>
<gene>
    <name evidence="4" type="ORF">CYY_006847</name>
</gene>
<protein>
    <recommendedName>
        <fullName evidence="2 3">EGF-like domain-containing protein</fullName>
    </recommendedName>
</protein>
<evidence type="ECO:0000313" key="4">
    <source>
        <dbReference type="EMBL" id="KAF2071830.1"/>
    </source>
</evidence>
<dbReference type="Proteomes" id="UP000695562">
    <property type="component" value="Unassembled WGS sequence"/>
</dbReference>
<organism evidence="4 5">
    <name type="scientific">Polysphondylium violaceum</name>
    <dbReference type="NCBI Taxonomy" id="133409"/>
    <lineage>
        <taxon>Eukaryota</taxon>
        <taxon>Amoebozoa</taxon>
        <taxon>Evosea</taxon>
        <taxon>Eumycetozoa</taxon>
        <taxon>Dictyostelia</taxon>
        <taxon>Dictyosteliales</taxon>
        <taxon>Dictyosteliaceae</taxon>
        <taxon>Polysphondylium</taxon>
    </lineage>
</organism>
<dbReference type="PANTHER" id="PTHR31378">
    <property type="entry name" value="EGF-LIKE DOMAIN-CONTAINING PROTEIN-RELATED-RELATED"/>
    <property type="match status" value="1"/>
</dbReference>
<dbReference type="EMBL" id="AJWJ01000334">
    <property type="protein sequence ID" value="KAF2071830.1"/>
    <property type="molecule type" value="Genomic_DNA"/>
</dbReference>
<dbReference type="PROSITE" id="PS01186">
    <property type="entry name" value="EGF_2"/>
    <property type="match status" value="1"/>
</dbReference>
<feature type="domain" description="EGF-like" evidence="2 3">
    <location>
        <begin position="1016"/>
        <end position="1027"/>
    </location>
</feature>
<dbReference type="Pfam" id="PF25820">
    <property type="entry name" value="DUF7949"/>
    <property type="match status" value="1"/>
</dbReference>
<dbReference type="InterPro" id="IPR000742">
    <property type="entry name" value="EGF"/>
</dbReference>
<keyword evidence="1" id="KW-0812">Transmembrane</keyword>
<dbReference type="InterPro" id="IPR055463">
    <property type="entry name" value="DUF7035"/>
</dbReference>
<accession>A0A8J4PPH0</accession>
<sequence>MRSIANTCINFTTKDVPELVKTSFKSIVDEENDGGHCYLYTANLIKLNGYQISGIPEFKNSTHVLIQNSFLYPLSTRLDLKIIINNLNGSGFEIDLKKQVSCDAPPNPLTLRNSVSFIPYFTPDLIDSQFPFEIKSIQQNRIHSVLVSSSRGAFYTFNYRYSDYIYYILDPSSNNTDTNLAFTLIDSWNRTTDFNIPTFLKDFKSPGVISNLNFYPSLSERDPSMSSIITAEVQGSAAILSVKKEFYGGLVQDEIKYMYPVSKLKGKTQYIYFSNNDFTYSKNGTLTAGAFNSPSSKTIKPWTAKPSKVFSFSSRSSSSVTLNQTQSLAMVNLIVDDLKNFPQGTPLLYSGGSFTFPTRFGIGKGNELSYQLSISIMTSFSPDVTPMFYGMILFPSTSNPDIKPDTTPPTLVDFSFERLPLNQILVRIKATDDLSGIKSILVEEFRVYLTLSNLVSGSPTDGDFETKISLDTPMGYVGLIICDRANNCNTFSQAANLGFYSLEKQIESIKRFQVEESSITMVKFESNNIDLSKFGAFNTFYLNLSNASPLIAPSVHFTTYQDGRQVVLDEFTVMSMEWDDSLKLFKKRFFLPVRLFSRNINYVIYFDGNLVSSASLFQQFGADAILSVHSDNPDEMPPIVTRVLFSPSALTINSGEITTITLTIDIEDPINGLDSGFIRIGSDYDSFSGYSFDFTPADAINRDPFFGTYQFTFTIDGNCRSQNYNIKELRLKDTSGHESQTDPKRINPLFKLYESPSLSMPVECTIALDTTPPQISSLVFSTTSFGSNSLKRQYKVTLTTQDNQSGISLRHNPILYLQTDYNEMIDYEFQLESYEPISKKAIYSLSSELPQNFGANTGSILSIYGIYDNHLNTNGYSANDLKNANLISFITTTITQGPYLGSYYPISSLDGELVLFGQNILGKDGSSSFAMIDYLDGNGYVKSTLIGLQTGTAISILRVVPKNKSFFVKVSVDGVFSNEILVIPVPEVDSSIDYCAGDPVCGGPNKGYCTGKLTGCLCYPPFSGPSCSNYNGTDGGNPVDPSKPDVSYDHLNQFQYEISLVQIKEINLNGQVLKILNFTNPWVFRNISTTTRKEYLYLSNITNGNSITPVSINLVVFDKLEQIIFAGNDYYMSPNSIKYVIAFGKYEFSSSLNHLQLVMGANFTLDSDLTCSAIGSGNSSATTEYFKLKVNDHYLYSRFVKLGVIDKRVQTISNEIVPKEQVSSSTSITHIGINIPFYQNSVLLDPDFSVLIDTNSAIDEPDSFCTTKVKDKKKDKLSTGVIVGIVIGCVGFTVIVIISILVYLNRRTILVKAIKMKDIIKQ</sequence>
<dbReference type="InterPro" id="IPR057709">
    <property type="entry name" value="DUF7949"/>
</dbReference>
<dbReference type="Pfam" id="PF24893">
    <property type="entry name" value="DUF7743"/>
    <property type="match status" value="1"/>
</dbReference>
<comment type="caution">
    <text evidence="4">The sequence shown here is derived from an EMBL/GenBank/DDBJ whole genome shotgun (WGS) entry which is preliminary data.</text>
</comment>
<evidence type="ECO:0000256" key="1">
    <source>
        <dbReference type="SAM" id="Phobius"/>
    </source>
</evidence>
<dbReference type="InterPro" id="IPR056645">
    <property type="entry name" value="DUF7743"/>
</dbReference>
<dbReference type="OrthoDB" id="20317at2759"/>
<dbReference type="Pfam" id="PF22933">
    <property type="entry name" value="ComC_SSD"/>
    <property type="match status" value="1"/>
</dbReference>
<dbReference type="PROSITE" id="PS00022">
    <property type="entry name" value="EGF_1"/>
    <property type="match status" value="1"/>
</dbReference>
<name>A0A8J4PPH0_9MYCE</name>